<accession>A0A517YQD6</accession>
<proteinExistence type="predicted"/>
<evidence type="ECO:0000313" key="2">
    <source>
        <dbReference type="Proteomes" id="UP000317369"/>
    </source>
</evidence>
<reference evidence="1 2" key="1">
    <citation type="submission" date="2019-02" db="EMBL/GenBank/DDBJ databases">
        <title>Deep-cultivation of Planctomycetes and their phenomic and genomic characterization uncovers novel biology.</title>
        <authorList>
            <person name="Wiegand S."/>
            <person name="Jogler M."/>
            <person name="Boedeker C."/>
            <person name="Pinto D."/>
            <person name="Vollmers J."/>
            <person name="Rivas-Marin E."/>
            <person name="Kohn T."/>
            <person name="Peeters S.H."/>
            <person name="Heuer A."/>
            <person name="Rast P."/>
            <person name="Oberbeckmann S."/>
            <person name="Bunk B."/>
            <person name="Jeske O."/>
            <person name="Meyerdierks A."/>
            <person name="Storesund J.E."/>
            <person name="Kallscheuer N."/>
            <person name="Luecker S."/>
            <person name="Lage O.M."/>
            <person name="Pohl T."/>
            <person name="Merkel B.J."/>
            <person name="Hornburger P."/>
            <person name="Mueller R.-W."/>
            <person name="Bruemmer F."/>
            <person name="Labrenz M."/>
            <person name="Spormann A.M."/>
            <person name="Op den Camp H."/>
            <person name="Overmann J."/>
            <person name="Amann R."/>
            <person name="Jetten M.S.M."/>
            <person name="Mascher T."/>
            <person name="Medema M.H."/>
            <person name="Devos D.P."/>
            <person name="Kaster A.-K."/>
            <person name="Ovreas L."/>
            <person name="Rohde M."/>
            <person name="Galperin M.Y."/>
            <person name="Jogler C."/>
        </authorList>
    </citation>
    <scope>NUCLEOTIDE SEQUENCE [LARGE SCALE GENOMIC DNA]</scope>
    <source>
        <strain evidence="1 2">KS4</strain>
    </source>
</reference>
<organism evidence="1 2">
    <name type="scientific">Poriferisphaera corsica</name>
    <dbReference type="NCBI Taxonomy" id="2528020"/>
    <lineage>
        <taxon>Bacteria</taxon>
        <taxon>Pseudomonadati</taxon>
        <taxon>Planctomycetota</taxon>
        <taxon>Phycisphaerae</taxon>
        <taxon>Phycisphaerales</taxon>
        <taxon>Phycisphaeraceae</taxon>
        <taxon>Poriferisphaera</taxon>
    </lineage>
</organism>
<evidence type="ECO:0000313" key="1">
    <source>
        <dbReference type="EMBL" id="QDU32439.1"/>
    </source>
</evidence>
<sequence>MGGWIDVRNCFLVCAQWLCKRRVCARIWRDLGLWIDVTICKEIRCDLWVNAGCEDFNMADLGSLWVKNREVC</sequence>
<name>A0A517YQD6_9BACT</name>
<dbReference type="EMBL" id="CP036425">
    <property type="protein sequence ID" value="QDU32439.1"/>
    <property type="molecule type" value="Genomic_DNA"/>
</dbReference>
<dbReference type="Proteomes" id="UP000317369">
    <property type="component" value="Chromosome"/>
</dbReference>
<dbReference type="KEGG" id="pcor:KS4_04710"/>
<protein>
    <submittedName>
        <fullName evidence="1">Uncharacterized protein</fullName>
    </submittedName>
</protein>
<gene>
    <name evidence="1" type="ORF">KS4_04710</name>
</gene>
<keyword evidence="2" id="KW-1185">Reference proteome</keyword>
<dbReference type="AlphaFoldDB" id="A0A517YQD6"/>